<dbReference type="CDD" id="cd00054">
    <property type="entry name" value="EGF_CA"/>
    <property type="match status" value="2"/>
</dbReference>
<name>A0A913ZRZ4_PATMI</name>
<feature type="domain" description="EGF-like" evidence="13">
    <location>
        <begin position="265"/>
        <end position="305"/>
    </location>
</feature>
<dbReference type="InterPro" id="IPR000152">
    <property type="entry name" value="EGF-type_Asp/Asn_hydroxyl_site"/>
</dbReference>
<keyword evidence="5" id="KW-0732">Signal</keyword>
<keyword evidence="6" id="KW-0677">Repeat</keyword>
<feature type="domain" description="EGF-like" evidence="13">
    <location>
        <begin position="523"/>
        <end position="563"/>
    </location>
</feature>
<dbReference type="GeneID" id="119726279"/>
<dbReference type="GO" id="GO:0007165">
    <property type="term" value="P:signal transduction"/>
    <property type="evidence" value="ECO:0007669"/>
    <property type="project" value="TreeGrafter"/>
</dbReference>
<keyword evidence="2" id="KW-0964">Secreted</keyword>
<dbReference type="FunFam" id="2.10.25.10:FF:000008">
    <property type="entry name" value="Signal peptide, CUB domain, EGF-like 2"/>
    <property type="match status" value="1"/>
</dbReference>
<feature type="region of interest" description="Disordered" evidence="11">
    <location>
        <begin position="1"/>
        <end position="24"/>
    </location>
</feature>
<keyword evidence="8 10" id="KW-1015">Disulfide bond</keyword>
<evidence type="ECO:0000256" key="11">
    <source>
        <dbReference type="SAM" id="MobiDB-lite"/>
    </source>
</evidence>
<dbReference type="InterPro" id="IPR049883">
    <property type="entry name" value="NOTCH1_EGF-like"/>
</dbReference>
<dbReference type="PROSITE" id="PS01187">
    <property type="entry name" value="EGF_CA"/>
    <property type="match status" value="3"/>
</dbReference>
<evidence type="ECO:0000256" key="5">
    <source>
        <dbReference type="ARBA" id="ARBA00022729"/>
    </source>
</evidence>
<dbReference type="EnsemblMetazoa" id="XM_038197923.1">
    <property type="protein sequence ID" value="XP_038053851.1"/>
    <property type="gene ID" value="LOC119726279"/>
</dbReference>
<dbReference type="CDD" id="cd00041">
    <property type="entry name" value="CUB"/>
    <property type="match status" value="1"/>
</dbReference>
<evidence type="ECO:0000256" key="9">
    <source>
        <dbReference type="ARBA" id="ARBA00023180"/>
    </source>
</evidence>
<evidence type="ECO:0000256" key="3">
    <source>
        <dbReference type="ARBA" id="ARBA00022530"/>
    </source>
</evidence>
<accession>A0A913ZRZ4</accession>
<dbReference type="Gene3D" id="2.10.25.10">
    <property type="entry name" value="Laminin"/>
    <property type="match status" value="9"/>
</dbReference>
<evidence type="ECO:0000256" key="7">
    <source>
        <dbReference type="ARBA" id="ARBA00022837"/>
    </source>
</evidence>
<comment type="subcellular location">
    <subcellularLocation>
        <location evidence="1">Secreted</location>
        <location evidence="1">Extracellular space</location>
        <location evidence="1">Extracellular matrix</location>
    </subcellularLocation>
</comment>
<evidence type="ECO:0000313" key="14">
    <source>
        <dbReference type="EnsemblMetazoa" id="XP_038053851.1"/>
    </source>
</evidence>
<dbReference type="Pfam" id="PF00431">
    <property type="entry name" value="CUB"/>
    <property type="match status" value="1"/>
</dbReference>
<feature type="domain" description="CUB" evidence="12">
    <location>
        <begin position="1056"/>
        <end position="1168"/>
    </location>
</feature>
<dbReference type="FunFam" id="2.10.25.10:FF:000240">
    <property type="entry name" value="Vitamin K-dependent protein S"/>
    <property type="match status" value="2"/>
</dbReference>
<dbReference type="InterPro" id="IPR000742">
    <property type="entry name" value="EGF"/>
</dbReference>
<dbReference type="FunFam" id="2.10.50.10:FF:000032">
    <property type="entry name" value="Uncharacterized protein, isoform A"/>
    <property type="match status" value="1"/>
</dbReference>
<evidence type="ECO:0000313" key="15">
    <source>
        <dbReference type="Proteomes" id="UP000887568"/>
    </source>
</evidence>
<evidence type="ECO:0008006" key="16">
    <source>
        <dbReference type="Google" id="ProtNLM"/>
    </source>
</evidence>
<dbReference type="InterPro" id="IPR001881">
    <property type="entry name" value="EGF-like_Ca-bd_dom"/>
</dbReference>
<dbReference type="Gene3D" id="2.60.120.290">
    <property type="entry name" value="Spermadhesin, CUB domain"/>
    <property type="match status" value="1"/>
</dbReference>
<dbReference type="Pfam" id="PF07699">
    <property type="entry name" value="Ephrin_rec_like"/>
    <property type="match status" value="3"/>
</dbReference>
<dbReference type="SUPFAM" id="SSF57196">
    <property type="entry name" value="EGF/Laminin"/>
    <property type="match status" value="3"/>
</dbReference>
<feature type="disulfide bond" evidence="10">
    <location>
        <begin position="568"/>
        <end position="578"/>
    </location>
</feature>
<dbReference type="SMART" id="SM00042">
    <property type="entry name" value="CUB"/>
    <property type="match status" value="1"/>
</dbReference>
<dbReference type="InterPro" id="IPR009030">
    <property type="entry name" value="Growth_fac_rcpt_cys_sf"/>
</dbReference>
<protein>
    <recommendedName>
        <fullName evidence="16">Signal peptide, CUB and EGF-like domain-containing protein 1</fullName>
    </recommendedName>
</protein>
<keyword evidence="9" id="KW-0325">Glycoprotein</keyword>
<evidence type="ECO:0000256" key="8">
    <source>
        <dbReference type="ARBA" id="ARBA00023157"/>
    </source>
</evidence>
<dbReference type="SUPFAM" id="SSF57184">
    <property type="entry name" value="Growth factor receptor domain"/>
    <property type="match status" value="3"/>
</dbReference>
<dbReference type="FunFam" id="2.10.25.10:FF:000014">
    <property type="entry name" value="Latent-transforming growth factor beta-binding protein 3"/>
    <property type="match status" value="1"/>
</dbReference>
<keyword evidence="4 10" id="KW-0245">EGF-like domain</keyword>
<sequence length="1244" mass="136875">MSVVCALRDGRTNRGSTPKHARPESMTDKITELILKMVGYRAFLVATLLLVCSDLGFTSLKRLSTYVDLRTGLVEGETEYTRFLVTPTPSATGRCDGQAVALLDFSGPYKVARIVLEYEQEPRDWTLDISDSASGDGFGGDGEGSSNMAETQILNRQMRVYSNALPGHTVATINGGLLLRVVDDVVSVGTTLVLEISDERLRWNNHGSIRGSIESRHLYTLSGQTALYGQVDYLIYAGFNRVPATNLRNGTGLCSATIMMVKTKEEDECNDGRHTCEENAVCTQTRRSYRCACKNGYNRQGSSCVDVDECSSKNGGCVHTCTNIPGSYYCGCLAGFLLHPEGKDCIDQDECASDQHGCQHECINTIGSYMCTCPQNYFLNADGMTCSDHPGCGNANLGCGHYCVDIANDHSICQCRPGFMLAGNKKNCIPTCMHGNGECQHICSDSPIGPLCSCHEKYNLHTDGKTCVEGVHRVSKTLIYSMPETCGLNNGGCDRVCSDTPTGVRCSCPDGFELQVDGRTCRDIDECAMNNGECEYRCTNTIGDFECSCPGGYKLLRDGRSCVDVDECSVNATCDHTCLNYPGGFRCLCDDGYQAYGITHCGDIDECSIDAGGCQHMCRNLPGTYVCECQPGYRLHHNKKDCIAEISRCVPLRPPARAILSCSTSDDEETCSLKCESNSHFTSSGRRAYTYRCGDSTEYRWTNGVNATELPLQEADEALPSCSASVNAPTYHHKARFTFTAEDCELRRFTRSESVVSDFLSKKLSEIDADGCSGLCEVNFVNLTCQSDGARRGKRRTRNRSSLIFADFEIAVRPEPPTADCDVDCVTAKTKKKMRKTIRKLKYAINKEHLVVTFNENTEYRVTRKSFRTTSDVETACQPGHVMVKNKCVACSVGTFHETFSSRCAPCPPGSYQDQEGQLDCNKCPQSDNTGIVGGSDISHCGGQCNPGEYSVDGFAPCQPCPIGTYQAEKGRTHCMNCGGEIHTRSTGSTSFADCLAGEKCTAGSFYDVVRHGCSLCPTGTYQSEGLMNYCVKCPGNTTTDGDGTTTANECKDRRCGGVIGDYVGYIESPNYPGDYPSGMECVWRVAAPKGRKIIVVVPEVFLPEEDNCGDEIVMRKTNSPQSMTTFETCKNVTRPIAFTAQTRKLWIQFKSDAFNCHSGFQIHYATYDENYEELIKDIVGDGRLYESDHHQEILKDKETLTALLEVIAHPEMYYRYSQEESMNMLPHSFIKLLRGKISRFFYP</sequence>
<feature type="domain" description="EGF-like" evidence="13">
    <location>
        <begin position="347"/>
        <end position="387"/>
    </location>
</feature>
<evidence type="ECO:0000256" key="2">
    <source>
        <dbReference type="ARBA" id="ARBA00022525"/>
    </source>
</evidence>
<dbReference type="InterPro" id="IPR018097">
    <property type="entry name" value="EGF_Ca-bd_CS"/>
</dbReference>
<evidence type="ECO:0000259" key="13">
    <source>
        <dbReference type="PROSITE" id="PS50026"/>
    </source>
</evidence>
<dbReference type="SMART" id="SM00181">
    <property type="entry name" value="EGF"/>
    <property type="match status" value="9"/>
</dbReference>
<dbReference type="Proteomes" id="UP000887568">
    <property type="component" value="Unplaced"/>
</dbReference>
<proteinExistence type="predicted"/>
<dbReference type="Pfam" id="PF07645">
    <property type="entry name" value="EGF_CA"/>
    <property type="match status" value="3"/>
</dbReference>
<evidence type="ECO:0000256" key="4">
    <source>
        <dbReference type="ARBA" id="ARBA00022536"/>
    </source>
</evidence>
<keyword evidence="15" id="KW-1185">Reference proteome</keyword>
<dbReference type="GO" id="GO:0009986">
    <property type="term" value="C:cell surface"/>
    <property type="evidence" value="ECO:0007669"/>
    <property type="project" value="TreeGrafter"/>
</dbReference>
<dbReference type="FunFam" id="2.10.25.10:FF:000010">
    <property type="entry name" value="Pro-epidermal growth factor"/>
    <property type="match status" value="1"/>
</dbReference>
<dbReference type="RefSeq" id="XP_038053851.1">
    <property type="nucleotide sequence ID" value="XM_038197923.1"/>
</dbReference>
<evidence type="ECO:0000256" key="1">
    <source>
        <dbReference type="ARBA" id="ARBA00004498"/>
    </source>
</evidence>
<comment type="caution">
    <text evidence="10">Lacks conserved residue(s) required for the propagation of feature annotation.</text>
</comment>
<dbReference type="SMART" id="SM01411">
    <property type="entry name" value="Ephrin_rec_like"/>
    <property type="match status" value="3"/>
</dbReference>
<keyword evidence="7" id="KW-0106">Calcium</keyword>
<dbReference type="FunFam" id="2.10.25.10:FF:000256">
    <property type="entry name" value="Signal peptide, CUB domain and EGF like domain containing 2"/>
    <property type="match status" value="1"/>
</dbReference>
<dbReference type="SUPFAM" id="SSF49854">
    <property type="entry name" value="Spermadhesin, CUB domain"/>
    <property type="match status" value="1"/>
</dbReference>
<dbReference type="InterPro" id="IPR052071">
    <property type="entry name" value="SCUB_EGF-like_domain"/>
</dbReference>
<dbReference type="OMA" id="VETTDNC"/>
<dbReference type="GO" id="GO:0005615">
    <property type="term" value="C:extracellular space"/>
    <property type="evidence" value="ECO:0007669"/>
    <property type="project" value="TreeGrafter"/>
</dbReference>
<dbReference type="Gene3D" id="2.10.50.10">
    <property type="entry name" value="Tumor Necrosis Factor Receptor, subunit A, domain 2"/>
    <property type="match status" value="3"/>
</dbReference>
<dbReference type="GO" id="GO:0005509">
    <property type="term" value="F:calcium ion binding"/>
    <property type="evidence" value="ECO:0007669"/>
    <property type="project" value="InterPro"/>
</dbReference>
<dbReference type="PANTHER" id="PTHR24046">
    <property type="entry name" value="SIGNAL PEPTIDE, CUB AND EGF-LIKE DOMAIN-CONTAINING"/>
    <property type="match status" value="1"/>
</dbReference>
<evidence type="ECO:0000256" key="10">
    <source>
        <dbReference type="PROSITE-ProRule" id="PRU00076"/>
    </source>
</evidence>
<reference evidence="14" key="1">
    <citation type="submission" date="2022-11" db="UniProtKB">
        <authorList>
            <consortium name="EnsemblMetazoa"/>
        </authorList>
    </citation>
    <scope>IDENTIFICATION</scope>
</reference>
<dbReference type="Pfam" id="PF14670">
    <property type="entry name" value="FXa_inhibition"/>
    <property type="match status" value="4"/>
</dbReference>
<feature type="domain" description="EGF-like" evidence="13">
    <location>
        <begin position="603"/>
        <end position="639"/>
    </location>
</feature>
<feature type="domain" description="EGF-like" evidence="13">
    <location>
        <begin position="564"/>
        <end position="602"/>
    </location>
</feature>
<evidence type="ECO:0000256" key="6">
    <source>
        <dbReference type="ARBA" id="ARBA00022737"/>
    </source>
</evidence>
<keyword evidence="3" id="KW-0272">Extracellular matrix</keyword>
<dbReference type="PROSITE" id="PS50026">
    <property type="entry name" value="EGF_3"/>
    <property type="match status" value="5"/>
</dbReference>
<dbReference type="AlphaFoldDB" id="A0A913ZRZ4"/>
<dbReference type="InterPro" id="IPR000859">
    <property type="entry name" value="CUB_dom"/>
</dbReference>
<dbReference type="InterPro" id="IPR035914">
    <property type="entry name" value="Sperma_CUB_dom_sf"/>
</dbReference>
<dbReference type="InterPro" id="IPR011641">
    <property type="entry name" value="Tyr-kin_ephrin_A/B_rcpt-like"/>
</dbReference>
<dbReference type="PANTHER" id="PTHR24046:SF7">
    <property type="entry name" value="CUB DOMAIN-CONTAINING PROTEIN"/>
    <property type="match status" value="1"/>
</dbReference>
<organism evidence="14 15">
    <name type="scientific">Patiria miniata</name>
    <name type="common">Bat star</name>
    <name type="synonym">Asterina miniata</name>
    <dbReference type="NCBI Taxonomy" id="46514"/>
    <lineage>
        <taxon>Eukaryota</taxon>
        <taxon>Metazoa</taxon>
        <taxon>Echinodermata</taxon>
        <taxon>Eleutherozoa</taxon>
        <taxon>Asterozoa</taxon>
        <taxon>Asteroidea</taxon>
        <taxon>Valvatacea</taxon>
        <taxon>Valvatida</taxon>
        <taxon>Asterinidae</taxon>
        <taxon>Patiria</taxon>
    </lineage>
</organism>
<dbReference type="PROSITE" id="PS01186">
    <property type="entry name" value="EGF_2"/>
    <property type="match status" value="4"/>
</dbReference>
<dbReference type="OrthoDB" id="4062651at2759"/>
<dbReference type="PROSITE" id="PS01180">
    <property type="entry name" value="CUB"/>
    <property type="match status" value="1"/>
</dbReference>
<dbReference type="FunFam" id="2.60.120.290:FF:000002">
    <property type="entry name" value="Signal peptide, CUB domain and EGF-like domain-containing 2"/>
    <property type="match status" value="1"/>
</dbReference>
<evidence type="ECO:0000259" key="12">
    <source>
        <dbReference type="PROSITE" id="PS01180"/>
    </source>
</evidence>
<dbReference type="PROSITE" id="PS00010">
    <property type="entry name" value="ASX_HYDROXYL"/>
    <property type="match status" value="4"/>
</dbReference>
<dbReference type="SMART" id="SM00179">
    <property type="entry name" value="EGF_CA"/>
    <property type="match status" value="7"/>
</dbReference>